<proteinExistence type="predicted"/>
<accession>A0A371FFG5</accession>
<gene>
    <name evidence="1" type="ORF">CR513_42963</name>
</gene>
<organism evidence="1 2">
    <name type="scientific">Mucuna pruriens</name>
    <name type="common">Velvet bean</name>
    <name type="synonym">Dolichos pruriens</name>
    <dbReference type="NCBI Taxonomy" id="157652"/>
    <lineage>
        <taxon>Eukaryota</taxon>
        <taxon>Viridiplantae</taxon>
        <taxon>Streptophyta</taxon>
        <taxon>Embryophyta</taxon>
        <taxon>Tracheophyta</taxon>
        <taxon>Spermatophyta</taxon>
        <taxon>Magnoliopsida</taxon>
        <taxon>eudicotyledons</taxon>
        <taxon>Gunneridae</taxon>
        <taxon>Pentapetalae</taxon>
        <taxon>rosids</taxon>
        <taxon>fabids</taxon>
        <taxon>Fabales</taxon>
        <taxon>Fabaceae</taxon>
        <taxon>Papilionoideae</taxon>
        <taxon>50 kb inversion clade</taxon>
        <taxon>NPAAA clade</taxon>
        <taxon>indigoferoid/millettioid clade</taxon>
        <taxon>Phaseoleae</taxon>
        <taxon>Mucuna</taxon>
    </lineage>
</organism>
<dbReference type="EMBL" id="QJKJ01009322">
    <property type="protein sequence ID" value="RDX76980.1"/>
    <property type="molecule type" value="Genomic_DNA"/>
</dbReference>
<dbReference type="OrthoDB" id="1909122at2759"/>
<protein>
    <submittedName>
        <fullName evidence="1">Uncharacterized protein</fullName>
    </submittedName>
</protein>
<comment type="caution">
    <text evidence="1">The sequence shown here is derived from an EMBL/GenBank/DDBJ whole genome shotgun (WGS) entry which is preliminary data.</text>
</comment>
<evidence type="ECO:0000313" key="1">
    <source>
        <dbReference type="EMBL" id="RDX76980.1"/>
    </source>
</evidence>
<feature type="non-terminal residue" evidence="1">
    <location>
        <position position="1"/>
    </location>
</feature>
<reference evidence="1" key="1">
    <citation type="submission" date="2018-05" db="EMBL/GenBank/DDBJ databases">
        <title>Draft genome of Mucuna pruriens seed.</title>
        <authorList>
            <person name="Nnadi N.E."/>
            <person name="Vos R."/>
            <person name="Hasami M.H."/>
            <person name="Devisetty U.K."/>
            <person name="Aguiy J.C."/>
        </authorList>
    </citation>
    <scope>NUCLEOTIDE SEQUENCE [LARGE SCALE GENOMIC DNA]</scope>
    <source>
        <strain evidence="1">JCA_2017</strain>
    </source>
</reference>
<sequence>MFRELTQSSPRASTLDQVTMALSQKSSRWQQFWPKGSRGFIGRGSYAISVSTTQGTPFRLTFETDVVTPIEIRESSPRTTFFRSTLNEEEIRANLDLLQEDWEVVHVRDYATKARAS</sequence>
<dbReference type="AlphaFoldDB" id="A0A371FFG5"/>
<evidence type="ECO:0000313" key="2">
    <source>
        <dbReference type="Proteomes" id="UP000257109"/>
    </source>
</evidence>
<keyword evidence="2" id="KW-1185">Reference proteome</keyword>
<name>A0A371FFG5_MUCPR</name>
<dbReference type="Proteomes" id="UP000257109">
    <property type="component" value="Unassembled WGS sequence"/>
</dbReference>